<protein>
    <submittedName>
        <fullName evidence="3">Uncharacterized protein</fullName>
    </submittedName>
</protein>
<dbReference type="EMBL" id="WIUZ02000008">
    <property type="protein sequence ID" value="KAF9784411.1"/>
    <property type="molecule type" value="Genomic_DNA"/>
</dbReference>
<feature type="transmembrane region" description="Helical" evidence="2">
    <location>
        <begin position="56"/>
        <end position="80"/>
    </location>
</feature>
<reference evidence="3" key="2">
    <citation type="submission" date="2020-11" db="EMBL/GenBank/DDBJ databases">
        <authorList>
            <consortium name="DOE Joint Genome Institute"/>
            <person name="Kuo A."/>
            <person name="Miyauchi S."/>
            <person name="Kiss E."/>
            <person name="Drula E."/>
            <person name="Kohler A."/>
            <person name="Sanchez-Garcia M."/>
            <person name="Andreopoulos B."/>
            <person name="Barry K.W."/>
            <person name="Bonito G."/>
            <person name="Buee M."/>
            <person name="Carver A."/>
            <person name="Chen C."/>
            <person name="Cichocki N."/>
            <person name="Clum A."/>
            <person name="Culley D."/>
            <person name="Crous P.W."/>
            <person name="Fauchery L."/>
            <person name="Girlanda M."/>
            <person name="Hayes R."/>
            <person name="Keri Z."/>
            <person name="Labutti K."/>
            <person name="Lipzen A."/>
            <person name="Lombard V."/>
            <person name="Magnuson J."/>
            <person name="Maillard F."/>
            <person name="Morin E."/>
            <person name="Murat C."/>
            <person name="Nolan M."/>
            <person name="Ohm R."/>
            <person name="Pangilinan J."/>
            <person name="Pereira M."/>
            <person name="Perotto S."/>
            <person name="Peter M."/>
            <person name="Riley R."/>
            <person name="Sitrit Y."/>
            <person name="Stielow B."/>
            <person name="Szollosi G."/>
            <person name="Zifcakova L."/>
            <person name="Stursova M."/>
            <person name="Spatafora J.W."/>
            <person name="Tedersoo L."/>
            <person name="Vaario L.-M."/>
            <person name="Yamada A."/>
            <person name="Yan M."/>
            <person name="Wang P."/>
            <person name="Xu J."/>
            <person name="Bruns T."/>
            <person name="Baldrian P."/>
            <person name="Vilgalys R."/>
            <person name="Henrissat B."/>
            <person name="Grigoriev I.V."/>
            <person name="Hibbett D."/>
            <person name="Nagy L.G."/>
            <person name="Martin F.M."/>
        </authorList>
    </citation>
    <scope>NUCLEOTIDE SEQUENCE</scope>
    <source>
        <strain evidence="3">UH-Tt-Lm1</strain>
    </source>
</reference>
<feature type="transmembrane region" description="Helical" evidence="2">
    <location>
        <begin position="101"/>
        <end position="118"/>
    </location>
</feature>
<keyword evidence="2" id="KW-0812">Transmembrane</keyword>
<dbReference type="Proteomes" id="UP000736335">
    <property type="component" value="Unassembled WGS sequence"/>
</dbReference>
<keyword evidence="4" id="KW-1185">Reference proteome</keyword>
<reference evidence="3" key="1">
    <citation type="journal article" date="2020" name="Nat. Commun.">
        <title>Large-scale genome sequencing of mycorrhizal fungi provides insights into the early evolution of symbiotic traits.</title>
        <authorList>
            <person name="Miyauchi S."/>
            <person name="Kiss E."/>
            <person name="Kuo A."/>
            <person name="Drula E."/>
            <person name="Kohler A."/>
            <person name="Sanchez-Garcia M."/>
            <person name="Morin E."/>
            <person name="Andreopoulos B."/>
            <person name="Barry K.W."/>
            <person name="Bonito G."/>
            <person name="Buee M."/>
            <person name="Carver A."/>
            <person name="Chen C."/>
            <person name="Cichocki N."/>
            <person name="Clum A."/>
            <person name="Culley D."/>
            <person name="Crous P.W."/>
            <person name="Fauchery L."/>
            <person name="Girlanda M."/>
            <person name="Hayes R.D."/>
            <person name="Keri Z."/>
            <person name="LaButti K."/>
            <person name="Lipzen A."/>
            <person name="Lombard V."/>
            <person name="Magnuson J."/>
            <person name="Maillard F."/>
            <person name="Murat C."/>
            <person name="Nolan M."/>
            <person name="Ohm R.A."/>
            <person name="Pangilinan J."/>
            <person name="Pereira M.F."/>
            <person name="Perotto S."/>
            <person name="Peter M."/>
            <person name="Pfister S."/>
            <person name="Riley R."/>
            <person name="Sitrit Y."/>
            <person name="Stielow J.B."/>
            <person name="Szollosi G."/>
            <person name="Zifcakova L."/>
            <person name="Stursova M."/>
            <person name="Spatafora J.W."/>
            <person name="Tedersoo L."/>
            <person name="Vaario L.M."/>
            <person name="Yamada A."/>
            <person name="Yan M."/>
            <person name="Wang P."/>
            <person name="Xu J."/>
            <person name="Bruns T."/>
            <person name="Baldrian P."/>
            <person name="Vilgalys R."/>
            <person name="Dunand C."/>
            <person name="Henrissat B."/>
            <person name="Grigoriev I.V."/>
            <person name="Hibbett D."/>
            <person name="Nagy L.G."/>
            <person name="Martin F.M."/>
        </authorList>
    </citation>
    <scope>NUCLEOTIDE SEQUENCE</scope>
    <source>
        <strain evidence="3">UH-Tt-Lm1</strain>
    </source>
</reference>
<feature type="transmembrane region" description="Helical" evidence="2">
    <location>
        <begin position="12"/>
        <end position="36"/>
    </location>
</feature>
<gene>
    <name evidence="3" type="ORF">BJ322DRAFT_847519</name>
</gene>
<name>A0A9P6HDC5_9AGAM</name>
<evidence type="ECO:0000313" key="3">
    <source>
        <dbReference type="EMBL" id="KAF9784411.1"/>
    </source>
</evidence>
<feature type="compositionally biased region" description="Polar residues" evidence="1">
    <location>
        <begin position="165"/>
        <end position="176"/>
    </location>
</feature>
<proteinExistence type="predicted"/>
<evidence type="ECO:0000313" key="4">
    <source>
        <dbReference type="Proteomes" id="UP000736335"/>
    </source>
</evidence>
<accession>A0A9P6HDC5</accession>
<evidence type="ECO:0000256" key="2">
    <source>
        <dbReference type="SAM" id="Phobius"/>
    </source>
</evidence>
<keyword evidence="2" id="KW-0472">Membrane</keyword>
<evidence type="ECO:0000256" key="1">
    <source>
        <dbReference type="SAM" id="MobiDB-lite"/>
    </source>
</evidence>
<dbReference type="AlphaFoldDB" id="A0A9P6HDC5"/>
<sequence>MIRAIIVWSYSRCVIGLLLLLLIGQWTLVFVGLHVGTVQWNRLLGACVPTDSQTRSIILVGAFSVYTAGLDLIIALLTVLGARQFGRDRFATLLQRQGIQYFLFIIIVHTITVALVFYDPNSLIGVYGALAAVVFSPIIACRLVRAVFDLPSQIRRGTTQASYISPLDTSRSSRSAPQEPGMQLATQIHRPRSEMEDDEMEFPTGKGSRGVASSIVGTTADSV</sequence>
<organism evidence="3 4">
    <name type="scientific">Thelephora terrestris</name>
    <dbReference type="NCBI Taxonomy" id="56493"/>
    <lineage>
        <taxon>Eukaryota</taxon>
        <taxon>Fungi</taxon>
        <taxon>Dikarya</taxon>
        <taxon>Basidiomycota</taxon>
        <taxon>Agaricomycotina</taxon>
        <taxon>Agaricomycetes</taxon>
        <taxon>Thelephorales</taxon>
        <taxon>Thelephoraceae</taxon>
        <taxon>Thelephora</taxon>
    </lineage>
</organism>
<feature type="region of interest" description="Disordered" evidence="1">
    <location>
        <begin position="165"/>
        <end position="223"/>
    </location>
</feature>
<comment type="caution">
    <text evidence="3">The sequence shown here is derived from an EMBL/GenBank/DDBJ whole genome shotgun (WGS) entry which is preliminary data.</text>
</comment>
<feature type="transmembrane region" description="Helical" evidence="2">
    <location>
        <begin position="124"/>
        <end position="148"/>
    </location>
</feature>
<keyword evidence="2" id="KW-1133">Transmembrane helix</keyword>